<dbReference type="PROSITE" id="PS51318">
    <property type="entry name" value="TAT"/>
    <property type="match status" value="1"/>
</dbReference>
<dbReference type="EMBL" id="CP060713">
    <property type="protein sequence ID" value="QNN52824.1"/>
    <property type="molecule type" value="Genomic_DNA"/>
</dbReference>
<organism evidence="1 2">
    <name type="scientific">Nocardioides mesophilus</name>
    <dbReference type="NCBI Taxonomy" id="433659"/>
    <lineage>
        <taxon>Bacteria</taxon>
        <taxon>Bacillati</taxon>
        <taxon>Actinomycetota</taxon>
        <taxon>Actinomycetes</taxon>
        <taxon>Propionibacteriales</taxon>
        <taxon>Nocardioidaceae</taxon>
        <taxon>Nocardioides</taxon>
    </lineage>
</organism>
<dbReference type="AlphaFoldDB" id="A0A7G9RB49"/>
<name>A0A7G9RB49_9ACTN</name>
<evidence type="ECO:0000313" key="1">
    <source>
        <dbReference type="EMBL" id="QNN52824.1"/>
    </source>
</evidence>
<dbReference type="KEGG" id="nmes:H9L09_20760"/>
<protein>
    <submittedName>
        <fullName evidence="1">Uncharacterized protein</fullName>
    </submittedName>
</protein>
<accession>A0A7G9RB49</accession>
<dbReference type="InterPro" id="IPR006311">
    <property type="entry name" value="TAT_signal"/>
</dbReference>
<proteinExistence type="predicted"/>
<dbReference type="RefSeq" id="WP_187578666.1">
    <property type="nucleotide sequence ID" value="NZ_CP060713.1"/>
</dbReference>
<evidence type="ECO:0000313" key="2">
    <source>
        <dbReference type="Proteomes" id="UP000515947"/>
    </source>
</evidence>
<reference evidence="1 2" key="1">
    <citation type="submission" date="2020-08" db="EMBL/GenBank/DDBJ databases">
        <title>Genome sequence of Nocardioides mesophilus KACC 16243T.</title>
        <authorList>
            <person name="Hyun D.-W."/>
            <person name="Bae J.-W."/>
        </authorList>
    </citation>
    <scope>NUCLEOTIDE SEQUENCE [LARGE SCALE GENOMIC DNA]</scope>
    <source>
        <strain evidence="1 2">KACC 16243</strain>
    </source>
</reference>
<gene>
    <name evidence="1" type="ORF">H9L09_20760</name>
</gene>
<sequence>MSSTQQTDASRRSVVAGETVANVLLGASGATLTAVSSASRRLTPAVGPLLRWGLRAPVLPRRWRPERLVLSLDRAGATLRERLVRELVSRVDVLLPGLLAELVRRGRLTELLVRDVDLDAVVAAVDLDAVAARLDVDAVAARLDVDAVVARADLDAVAARLDVDAVVARADLDAVVNRLDVDAVVGRVDVDAVVNRLDVTSVVLDRVDLDRVVAAVLAHVEEQQLLALAEMVVEGIDLPEIIRDSSGAMATDTVRGARMRGVAADEAIARARDRIFFRGQPARNEQP</sequence>
<keyword evidence="2" id="KW-1185">Reference proteome</keyword>
<dbReference type="Proteomes" id="UP000515947">
    <property type="component" value="Chromosome"/>
</dbReference>